<dbReference type="RefSeq" id="WP_136821792.1">
    <property type="nucleotide sequence ID" value="NZ_BMJX01000005.1"/>
</dbReference>
<accession>A0A4U0GXA3</accession>
<organism evidence="1 2">
    <name type="scientific">Sphingobacterium alkalisoli</name>
    <dbReference type="NCBI Taxonomy" id="1874115"/>
    <lineage>
        <taxon>Bacteria</taxon>
        <taxon>Pseudomonadati</taxon>
        <taxon>Bacteroidota</taxon>
        <taxon>Sphingobacteriia</taxon>
        <taxon>Sphingobacteriales</taxon>
        <taxon>Sphingobacteriaceae</taxon>
        <taxon>Sphingobacterium</taxon>
    </lineage>
</organism>
<reference evidence="1 2" key="1">
    <citation type="submission" date="2019-04" db="EMBL/GenBank/DDBJ databases">
        <title>Sphingobacterium olei sp. nov., isolated from oil-contaminated soil.</title>
        <authorList>
            <person name="Liu B."/>
        </authorList>
    </citation>
    <scope>NUCLEOTIDE SEQUENCE [LARGE SCALE GENOMIC DNA]</scope>
    <source>
        <strain evidence="1 2">Y3L14</strain>
    </source>
</reference>
<evidence type="ECO:0000313" key="1">
    <source>
        <dbReference type="EMBL" id="TJY63800.1"/>
    </source>
</evidence>
<dbReference type="Proteomes" id="UP000309872">
    <property type="component" value="Unassembled WGS sequence"/>
</dbReference>
<gene>
    <name evidence="1" type="ORF">FAZ19_16160</name>
</gene>
<dbReference type="OrthoDB" id="1495463at2"/>
<dbReference type="AlphaFoldDB" id="A0A4U0GXA3"/>
<sequence length="158" mass="19014">MNENYRWQGVPVKVRFGKVRVQQDKDKPLYWYNFEVLEMRTSYVPALEVTYQEPGSDRKQVFCISNHFGVGVDKLEAGGWPNKQHFSLPSDFLEYTAEEWSEYEDVPISFDPVGFANHEFKRDEWQKKMFPKEHEEREKFKEAFLKASQERSKRFSWK</sequence>
<dbReference type="EMBL" id="SUKA01000005">
    <property type="protein sequence ID" value="TJY63800.1"/>
    <property type="molecule type" value="Genomic_DNA"/>
</dbReference>
<keyword evidence="2" id="KW-1185">Reference proteome</keyword>
<name>A0A4U0GXA3_9SPHI</name>
<protein>
    <submittedName>
        <fullName evidence="1">Uncharacterized protein</fullName>
    </submittedName>
</protein>
<evidence type="ECO:0000313" key="2">
    <source>
        <dbReference type="Proteomes" id="UP000309872"/>
    </source>
</evidence>
<proteinExistence type="predicted"/>
<comment type="caution">
    <text evidence="1">The sequence shown here is derived from an EMBL/GenBank/DDBJ whole genome shotgun (WGS) entry which is preliminary data.</text>
</comment>